<sequence length="84" mass="9480">MSRSIKAGLQFSVDRIAQFLKSGQYAVRVGAGAPVLEIIGFKVLELPGNAARDNKKNRIVPRCTISNQLWFFVEPPRRTIYSRM</sequence>
<dbReference type="Gramene" id="PRQ31083">
    <property type="protein sequence ID" value="PRQ31083"/>
    <property type="gene ID" value="RchiOBHm_Chr5g0031581"/>
</dbReference>
<proteinExistence type="predicted"/>
<gene>
    <name evidence="1" type="ORF">RchiOBHm_Chr5g0031581</name>
</gene>
<dbReference type="SMART" id="SM00414">
    <property type="entry name" value="H2A"/>
    <property type="match status" value="1"/>
</dbReference>
<dbReference type="GO" id="GO:0030527">
    <property type="term" value="F:structural constituent of chromatin"/>
    <property type="evidence" value="ECO:0007669"/>
    <property type="project" value="InterPro"/>
</dbReference>
<dbReference type="InterPro" id="IPR009072">
    <property type="entry name" value="Histone-fold"/>
</dbReference>
<evidence type="ECO:0000313" key="2">
    <source>
        <dbReference type="Proteomes" id="UP000238479"/>
    </source>
</evidence>
<dbReference type="SUPFAM" id="SSF47113">
    <property type="entry name" value="Histone-fold"/>
    <property type="match status" value="1"/>
</dbReference>
<dbReference type="GO" id="GO:0000786">
    <property type="term" value="C:nucleosome"/>
    <property type="evidence" value="ECO:0007669"/>
    <property type="project" value="InterPro"/>
</dbReference>
<dbReference type="EMBL" id="PDCK01000043">
    <property type="protein sequence ID" value="PRQ31083.1"/>
    <property type="molecule type" value="Genomic_DNA"/>
</dbReference>
<dbReference type="STRING" id="74649.A0A2P6QA94"/>
<dbReference type="AlphaFoldDB" id="A0A2P6QA94"/>
<keyword evidence="2" id="KW-1185">Reference proteome</keyword>
<dbReference type="GO" id="GO:0046982">
    <property type="term" value="F:protein heterodimerization activity"/>
    <property type="evidence" value="ECO:0007669"/>
    <property type="project" value="InterPro"/>
</dbReference>
<dbReference type="Proteomes" id="UP000238479">
    <property type="component" value="Chromosome 5"/>
</dbReference>
<evidence type="ECO:0000313" key="1">
    <source>
        <dbReference type="EMBL" id="PRQ31083.1"/>
    </source>
</evidence>
<dbReference type="CDD" id="cd00074">
    <property type="entry name" value="HFD_H2A"/>
    <property type="match status" value="1"/>
</dbReference>
<reference evidence="1 2" key="1">
    <citation type="journal article" date="2018" name="Nat. Genet.">
        <title>The Rosa genome provides new insights in the design of modern roses.</title>
        <authorList>
            <person name="Bendahmane M."/>
        </authorList>
    </citation>
    <scope>NUCLEOTIDE SEQUENCE [LARGE SCALE GENOMIC DNA]</scope>
    <source>
        <strain evidence="2">cv. Old Blush</strain>
    </source>
</reference>
<dbReference type="Gene3D" id="1.10.20.10">
    <property type="entry name" value="Histone, subunit A"/>
    <property type="match status" value="1"/>
</dbReference>
<accession>A0A2P6QA94</accession>
<name>A0A2P6QA94_ROSCH</name>
<dbReference type="PANTHER" id="PTHR23430">
    <property type="entry name" value="HISTONE H2A"/>
    <property type="match status" value="1"/>
</dbReference>
<organism evidence="1 2">
    <name type="scientific">Rosa chinensis</name>
    <name type="common">China rose</name>
    <dbReference type="NCBI Taxonomy" id="74649"/>
    <lineage>
        <taxon>Eukaryota</taxon>
        <taxon>Viridiplantae</taxon>
        <taxon>Streptophyta</taxon>
        <taxon>Embryophyta</taxon>
        <taxon>Tracheophyta</taxon>
        <taxon>Spermatophyta</taxon>
        <taxon>Magnoliopsida</taxon>
        <taxon>eudicotyledons</taxon>
        <taxon>Gunneridae</taxon>
        <taxon>Pentapetalae</taxon>
        <taxon>rosids</taxon>
        <taxon>fabids</taxon>
        <taxon>Rosales</taxon>
        <taxon>Rosaceae</taxon>
        <taxon>Rosoideae</taxon>
        <taxon>Rosoideae incertae sedis</taxon>
        <taxon>Rosa</taxon>
    </lineage>
</organism>
<dbReference type="InterPro" id="IPR002119">
    <property type="entry name" value="Histone_H2A"/>
</dbReference>
<dbReference type="GO" id="GO:0003677">
    <property type="term" value="F:DNA binding"/>
    <property type="evidence" value="ECO:0007669"/>
    <property type="project" value="InterPro"/>
</dbReference>
<protein>
    <submittedName>
        <fullName evidence="1">Putative transcription factor Hap3/NF-YB family</fullName>
    </submittedName>
</protein>
<comment type="caution">
    <text evidence="1">The sequence shown here is derived from an EMBL/GenBank/DDBJ whole genome shotgun (WGS) entry which is preliminary data.</text>
</comment>